<dbReference type="InterPro" id="IPR010390">
    <property type="entry name" value="ABC-2_transporter-like"/>
</dbReference>
<keyword evidence="3" id="KW-1185">Reference proteome</keyword>
<organism evidence="2 3">
    <name type="scientific">Micromonospora chaiyaphumensis</name>
    <dbReference type="NCBI Taxonomy" id="307119"/>
    <lineage>
        <taxon>Bacteria</taxon>
        <taxon>Bacillati</taxon>
        <taxon>Actinomycetota</taxon>
        <taxon>Actinomycetes</taxon>
        <taxon>Micromonosporales</taxon>
        <taxon>Micromonosporaceae</taxon>
        <taxon>Micromonospora</taxon>
    </lineage>
</organism>
<feature type="transmembrane region" description="Helical" evidence="1">
    <location>
        <begin position="250"/>
        <end position="270"/>
    </location>
</feature>
<evidence type="ECO:0000256" key="1">
    <source>
        <dbReference type="SAM" id="Phobius"/>
    </source>
</evidence>
<evidence type="ECO:0000313" key="2">
    <source>
        <dbReference type="EMBL" id="SCF23770.1"/>
    </source>
</evidence>
<feature type="transmembrane region" description="Helical" evidence="1">
    <location>
        <begin position="193"/>
        <end position="212"/>
    </location>
</feature>
<feature type="transmembrane region" description="Helical" evidence="1">
    <location>
        <begin position="157"/>
        <end position="181"/>
    </location>
</feature>
<name>A0A1C4YSX4_9ACTN</name>
<feature type="transmembrane region" description="Helical" evidence="1">
    <location>
        <begin position="52"/>
        <end position="72"/>
    </location>
</feature>
<gene>
    <name evidence="2" type="ORF">GA0070214_109246</name>
</gene>
<accession>A0A1C4YSX4</accession>
<sequence length="283" mass="30597">MGSVTATVAPPTDPNVTRWFRTFGAIAASGFRRHATYGQAAVAGVVTNTVFGFLRCYIFLAVAGAAGTVAGYDRAQLGTFVWAGQGLLAVIAIWGWTELADRIRTGEIAADLLRPVHPVTSYLATDLGRAGFASLARLLPPVVIGPFFFEVYLPRHWATLPLFGLSVLLAVVVCFGCRYLVNASAYWLQDVRGPMILWTLGSGVLAGLYFPLGFLPGWLEATLRYATPFPSLLQVPLDVLVEREPMPTELGLVGLQVGWAVLLLALCRLVQRRAEHRLVVQGG</sequence>
<reference evidence="3" key="1">
    <citation type="submission" date="2016-06" db="EMBL/GenBank/DDBJ databases">
        <authorList>
            <person name="Varghese N."/>
            <person name="Submissions Spin"/>
        </authorList>
    </citation>
    <scope>NUCLEOTIDE SEQUENCE [LARGE SCALE GENOMIC DNA]</scope>
    <source>
        <strain evidence="3">DSM 45246</strain>
    </source>
</reference>
<keyword evidence="1" id="KW-0812">Transmembrane</keyword>
<evidence type="ECO:0000313" key="3">
    <source>
        <dbReference type="Proteomes" id="UP000199629"/>
    </source>
</evidence>
<dbReference type="PANTHER" id="PTHR36832">
    <property type="entry name" value="SLR1174 PROTEIN-RELATED"/>
    <property type="match status" value="1"/>
</dbReference>
<dbReference type="AlphaFoldDB" id="A0A1C4YSX4"/>
<dbReference type="RefSeq" id="WP_091268324.1">
    <property type="nucleotide sequence ID" value="NZ_FMCS01000009.1"/>
</dbReference>
<dbReference type="PANTHER" id="PTHR36832:SF2">
    <property type="entry name" value="INTEGRAL MEMBRANE PROTEIN"/>
    <property type="match status" value="1"/>
</dbReference>
<dbReference type="EMBL" id="FMCS01000009">
    <property type="protein sequence ID" value="SCF23770.1"/>
    <property type="molecule type" value="Genomic_DNA"/>
</dbReference>
<keyword evidence="1" id="KW-1133">Transmembrane helix</keyword>
<feature type="transmembrane region" description="Helical" evidence="1">
    <location>
        <begin position="79"/>
        <end position="97"/>
    </location>
</feature>
<dbReference type="Proteomes" id="UP000199629">
    <property type="component" value="Unassembled WGS sequence"/>
</dbReference>
<proteinExistence type="predicted"/>
<keyword evidence="1" id="KW-0472">Membrane</keyword>
<protein>
    <submittedName>
        <fullName evidence="2">ABC-2 type transport system permease protein</fullName>
    </submittedName>
</protein>
<dbReference type="Pfam" id="PF06182">
    <property type="entry name" value="ABC2_membrane_6"/>
    <property type="match status" value="1"/>
</dbReference>